<accession>A0A1S3IIC4</accession>
<dbReference type="STRING" id="7574.A0A1S3IIC4"/>
<dbReference type="GO" id="GO:0005737">
    <property type="term" value="C:cytoplasm"/>
    <property type="evidence" value="ECO:0007669"/>
    <property type="project" value="UniProtKB-SubCell"/>
</dbReference>
<dbReference type="SUPFAM" id="SSF81995">
    <property type="entry name" value="beta-sandwich domain of Sec23/24"/>
    <property type="match status" value="1"/>
</dbReference>
<dbReference type="SUPFAM" id="SSF47473">
    <property type="entry name" value="EF-hand"/>
    <property type="match status" value="1"/>
</dbReference>
<protein>
    <submittedName>
        <fullName evidence="9">Peflin-like</fullName>
    </submittedName>
</protein>
<keyword evidence="8" id="KW-1185">Reference proteome</keyword>
<sequence length="259" mass="29087">MCHATILKLGSYDVSCDSCEIELYTRDFSRSNMAGYPPPGGYGYGQPAQGYGAPPPGQPYGAPPPGQPYGAPQPGYGGYQQPGYGAPPPGIDPQVYHWFTTVDADRSGRITVTELQQALTNANWSHFNAETCRLMIGMFDRDHSGHIDLNEFQALWNYIHQWKGVFDRYDRDRSGSIEFNELHNAFTEMGFRLSPQFAQLIVTKYDVHARRALTLDNFIQSCVLLRSLTDNFRARDTTGTGNIQISYEDFMCMVMLNKP</sequence>
<dbReference type="GO" id="GO:0048306">
    <property type="term" value="F:calcium-dependent protein binding"/>
    <property type="evidence" value="ECO:0007669"/>
    <property type="project" value="UniProtKB-ARBA"/>
</dbReference>
<keyword evidence="2" id="KW-0963">Cytoplasm</keyword>
<gene>
    <name evidence="9" type="primary">LOC106164559</name>
</gene>
<dbReference type="InterPro" id="IPR011992">
    <property type="entry name" value="EF-hand-dom_pair"/>
</dbReference>
<feature type="region of interest" description="Disordered" evidence="6">
    <location>
        <begin position="39"/>
        <end position="77"/>
    </location>
</feature>
<dbReference type="PROSITE" id="PS00018">
    <property type="entry name" value="EF_HAND_1"/>
    <property type="match status" value="2"/>
</dbReference>
<dbReference type="RefSeq" id="XP_013397962.1">
    <property type="nucleotide sequence ID" value="XM_013542508.1"/>
</dbReference>
<evidence type="ECO:0000313" key="9">
    <source>
        <dbReference type="RefSeq" id="XP_013397962.1"/>
    </source>
</evidence>
<dbReference type="SMART" id="SM00054">
    <property type="entry name" value="EFh"/>
    <property type="match status" value="3"/>
</dbReference>
<evidence type="ECO:0000256" key="4">
    <source>
        <dbReference type="ARBA" id="ARBA00022737"/>
    </source>
</evidence>
<dbReference type="Gene3D" id="1.10.238.10">
    <property type="entry name" value="EF-hand"/>
    <property type="match status" value="1"/>
</dbReference>
<keyword evidence="3" id="KW-0479">Metal-binding</keyword>
<feature type="domain" description="EF-hand" evidence="7">
    <location>
        <begin position="157"/>
        <end position="192"/>
    </location>
</feature>
<feature type="domain" description="EF-hand" evidence="7">
    <location>
        <begin position="90"/>
        <end position="125"/>
    </location>
</feature>
<dbReference type="CDD" id="cd16184">
    <property type="entry name" value="EFh_PEF_peflin"/>
    <property type="match status" value="1"/>
</dbReference>
<evidence type="ECO:0000256" key="3">
    <source>
        <dbReference type="ARBA" id="ARBA00022723"/>
    </source>
</evidence>
<comment type="subcellular location">
    <subcellularLocation>
        <location evidence="1">Cytoplasm</location>
    </subcellularLocation>
</comment>
<dbReference type="AlphaFoldDB" id="A0A1S3IIC4"/>
<dbReference type="PANTHER" id="PTHR46212">
    <property type="entry name" value="PEFLIN"/>
    <property type="match status" value="1"/>
</dbReference>
<dbReference type="InterPro" id="IPR051426">
    <property type="entry name" value="Peflin/Sorcin_CaBP"/>
</dbReference>
<keyword evidence="5" id="KW-0106">Calcium</keyword>
<feature type="compositionally biased region" description="Pro residues" evidence="6">
    <location>
        <begin position="53"/>
        <end position="67"/>
    </location>
</feature>
<evidence type="ECO:0000256" key="5">
    <source>
        <dbReference type="ARBA" id="ARBA00022837"/>
    </source>
</evidence>
<dbReference type="KEGG" id="lak:106164559"/>
<evidence type="ECO:0000256" key="2">
    <source>
        <dbReference type="ARBA" id="ARBA00022490"/>
    </source>
</evidence>
<dbReference type="PROSITE" id="PS50222">
    <property type="entry name" value="EF_HAND_2"/>
    <property type="match status" value="2"/>
</dbReference>
<evidence type="ECO:0000256" key="6">
    <source>
        <dbReference type="SAM" id="MobiDB-lite"/>
    </source>
</evidence>
<dbReference type="OMA" id="QQWRNMF"/>
<dbReference type="InterPro" id="IPR018247">
    <property type="entry name" value="EF_Hand_1_Ca_BS"/>
</dbReference>
<name>A0A1S3IIC4_LINAN</name>
<dbReference type="OrthoDB" id="186625at2759"/>
<evidence type="ECO:0000313" key="8">
    <source>
        <dbReference type="Proteomes" id="UP000085678"/>
    </source>
</evidence>
<dbReference type="Proteomes" id="UP000085678">
    <property type="component" value="Unplaced"/>
</dbReference>
<dbReference type="InParanoid" id="A0A1S3IIC4"/>
<dbReference type="PANTHER" id="PTHR46212:SF3">
    <property type="entry name" value="GH27120P"/>
    <property type="match status" value="1"/>
</dbReference>
<dbReference type="GO" id="GO:0005509">
    <property type="term" value="F:calcium ion binding"/>
    <property type="evidence" value="ECO:0007669"/>
    <property type="project" value="InterPro"/>
</dbReference>
<dbReference type="GeneID" id="106164559"/>
<keyword evidence="4" id="KW-0677">Repeat</keyword>
<reference evidence="9" key="1">
    <citation type="submission" date="2025-08" db="UniProtKB">
        <authorList>
            <consortium name="RefSeq"/>
        </authorList>
    </citation>
    <scope>IDENTIFICATION</scope>
    <source>
        <tissue evidence="9">Gonads</tissue>
    </source>
</reference>
<evidence type="ECO:0000259" key="7">
    <source>
        <dbReference type="PROSITE" id="PS50222"/>
    </source>
</evidence>
<organism evidence="8 9">
    <name type="scientific">Lingula anatina</name>
    <name type="common">Brachiopod</name>
    <name type="synonym">Lingula unguis</name>
    <dbReference type="NCBI Taxonomy" id="7574"/>
    <lineage>
        <taxon>Eukaryota</taxon>
        <taxon>Metazoa</taxon>
        <taxon>Spiralia</taxon>
        <taxon>Lophotrochozoa</taxon>
        <taxon>Brachiopoda</taxon>
        <taxon>Linguliformea</taxon>
        <taxon>Lingulata</taxon>
        <taxon>Lingulida</taxon>
        <taxon>Linguloidea</taxon>
        <taxon>Lingulidae</taxon>
        <taxon>Lingula</taxon>
    </lineage>
</organism>
<dbReference type="Pfam" id="PF13499">
    <property type="entry name" value="EF-hand_7"/>
    <property type="match status" value="2"/>
</dbReference>
<evidence type="ECO:0000256" key="1">
    <source>
        <dbReference type="ARBA" id="ARBA00004496"/>
    </source>
</evidence>
<proteinExistence type="predicted"/>
<dbReference type="InterPro" id="IPR002048">
    <property type="entry name" value="EF_hand_dom"/>
</dbReference>